<name>A0A4Y7L0X9_PAPSO</name>
<sequence>MASKINLLKNVASKIHLFKKSAIEAGTPERYYLNPSENLWKMTSEWNVVEHKDILALTIHNSGFGDHVSSSKRGKFIHLKVEKETKENAARFGHMDGMKNFHFEMNPDFLDLGVKDDRTVKMADGTLRLFISKFNSEGMKDNSAKPKAEESKKLIATVSTTKLTREEDRKLFERISALTTPEEFNGGINGL</sequence>
<organism evidence="1 2">
    <name type="scientific">Papaver somniferum</name>
    <name type="common">Opium poppy</name>
    <dbReference type="NCBI Taxonomy" id="3469"/>
    <lineage>
        <taxon>Eukaryota</taxon>
        <taxon>Viridiplantae</taxon>
        <taxon>Streptophyta</taxon>
        <taxon>Embryophyta</taxon>
        <taxon>Tracheophyta</taxon>
        <taxon>Spermatophyta</taxon>
        <taxon>Magnoliopsida</taxon>
        <taxon>Ranunculales</taxon>
        <taxon>Papaveraceae</taxon>
        <taxon>Papaveroideae</taxon>
        <taxon>Papaver</taxon>
    </lineage>
</organism>
<protein>
    <submittedName>
        <fullName evidence="1">Uncharacterized protein</fullName>
    </submittedName>
</protein>
<keyword evidence="2" id="KW-1185">Reference proteome</keyword>
<proteinExistence type="predicted"/>
<dbReference type="OrthoDB" id="1951136at2759"/>
<reference evidence="1 2" key="1">
    <citation type="journal article" date="2018" name="Science">
        <title>The opium poppy genome and morphinan production.</title>
        <authorList>
            <person name="Guo L."/>
            <person name="Winzer T."/>
            <person name="Yang X."/>
            <person name="Li Y."/>
            <person name="Ning Z."/>
            <person name="He Z."/>
            <person name="Teodor R."/>
            <person name="Lu Y."/>
            <person name="Bowser T.A."/>
            <person name="Graham I.A."/>
            <person name="Ye K."/>
        </authorList>
    </citation>
    <scope>NUCLEOTIDE SEQUENCE [LARGE SCALE GENOMIC DNA]</scope>
    <source>
        <strain evidence="2">cv. HN1</strain>
        <tissue evidence="1">Leaves</tissue>
    </source>
</reference>
<accession>A0A4Y7L0X9</accession>
<gene>
    <name evidence="1" type="ORF">C5167_002459</name>
</gene>
<evidence type="ECO:0000313" key="2">
    <source>
        <dbReference type="Proteomes" id="UP000316621"/>
    </source>
</evidence>
<dbReference type="AlphaFoldDB" id="A0A4Y7L0X9"/>
<dbReference type="EMBL" id="CM010723">
    <property type="protein sequence ID" value="RZC78280.1"/>
    <property type="molecule type" value="Genomic_DNA"/>
</dbReference>
<evidence type="ECO:0000313" key="1">
    <source>
        <dbReference type="EMBL" id="RZC78280.1"/>
    </source>
</evidence>
<dbReference type="Gramene" id="RZC78280">
    <property type="protein sequence ID" value="RZC78280"/>
    <property type="gene ID" value="C5167_002459"/>
</dbReference>
<dbReference type="Proteomes" id="UP000316621">
    <property type="component" value="Chromosome 9"/>
</dbReference>